<feature type="domain" description="Amino acid permease/ SLC12A" evidence="9">
    <location>
        <begin position="55"/>
        <end position="529"/>
    </location>
</feature>
<evidence type="ECO:0000256" key="4">
    <source>
        <dbReference type="ARBA" id="ARBA00022970"/>
    </source>
</evidence>
<keyword evidence="2" id="KW-0813">Transport</keyword>
<keyword evidence="4" id="KW-0029">Amino-acid transport</keyword>
<organism evidence="10 11">
    <name type="scientific">Hypholoma sublateritium (strain FD-334 SS-4)</name>
    <dbReference type="NCBI Taxonomy" id="945553"/>
    <lineage>
        <taxon>Eukaryota</taxon>
        <taxon>Fungi</taxon>
        <taxon>Dikarya</taxon>
        <taxon>Basidiomycota</taxon>
        <taxon>Agaricomycotina</taxon>
        <taxon>Agaricomycetes</taxon>
        <taxon>Agaricomycetidae</taxon>
        <taxon>Agaricales</taxon>
        <taxon>Agaricineae</taxon>
        <taxon>Strophariaceae</taxon>
        <taxon>Hypholoma</taxon>
    </lineage>
</organism>
<feature type="transmembrane region" description="Helical" evidence="8">
    <location>
        <begin position="469"/>
        <end position="491"/>
    </location>
</feature>
<evidence type="ECO:0000256" key="3">
    <source>
        <dbReference type="ARBA" id="ARBA00022692"/>
    </source>
</evidence>
<evidence type="ECO:0000313" key="11">
    <source>
        <dbReference type="Proteomes" id="UP000054270"/>
    </source>
</evidence>
<feature type="compositionally biased region" description="Polar residues" evidence="7">
    <location>
        <begin position="13"/>
        <end position="22"/>
    </location>
</feature>
<dbReference type="PANTHER" id="PTHR43341:SF15">
    <property type="entry name" value="GENERAL AMINO ACID PERMEASE AGP2"/>
    <property type="match status" value="1"/>
</dbReference>
<dbReference type="GO" id="GO:0016020">
    <property type="term" value="C:membrane"/>
    <property type="evidence" value="ECO:0007669"/>
    <property type="project" value="UniProtKB-SubCell"/>
</dbReference>
<dbReference type="AlphaFoldDB" id="A0A0D2Q5Z9"/>
<comment type="subcellular location">
    <subcellularLocation>
        <location evidence="1">Membrane</location>
        <topology evidence="1">Multi-pass membrane protein</topology>
    </subcellularLocation>
</comment>
<dbReference type="GO" id="GO:0015171">
    <property type="term" value="F:amino acid transmembrane transporter activity"/>
    <property type="evidence" value="ECO:0007669"/>
    <property type="project" value="TreeGrafter"/>
</dbReference>
<dbReference type="InterPro" id="IPR004841">
    <property type="entry name" value="AA-permease/SLC12A_dom"/>
</dbReference>
<evidence type="ECO:0000256" key="7">
    <source>
        <dbReference type="SAM" id="MobiDB-lite"/>
    </source>
</evidence>
<dbReference type="Gene3D" id="1.20.1740.10">
    <property type="entry name" value="Amino acid/polyamine transporter I"/>
    <property type="match status" value="1"/>
</dbReference>
<evidence type="ECO:0000259" key="9">
    <source>
        <dbReference type="Pfam" id="PF00324"/>
    </source>
</evidence>
<accession>A0A0D2Q5Z9</accession>
<feature type="transmembrane region" description="Helical" evidence="8">
    <location>
        <begin position="164"/>
        <end position="186"/>
    </location>
</feature>
<feature type="transmembrane region" description="Helical" evidence="8">
    <location>
        <begin position="198"/>
        <end position="218"/>
    </location>
</feature>
<feature type="transmembrane region" description="Helical" evidence="8">
    <location>
        <begin position="346"/>
        <end position="366"/>
    </location>
</feature>
<evidence type="ECO:0000313" key="10">
    <source>
        <dbReference type="EMBL" id="KJA27010.1"/>
    </source>
</evidence>
<dbReference type="PANTHER" id="PTHR43341">
    <property type="entry name" value="AMINO ACID PERMEASE"/>
    <property type="match status" value="1"/>
</dbReference>
<dbReference type="OMA" id="HWYGESE"/>
<dbReference type="PIRSF" id="PIRSF006060">
    <property type="entry name" value="AA_transporter"/>
    <property type="match status" value="1"/>
</dbReference>
<keyword evidence="3 8" id="KW-0812">Transmembrane</keyword>
<feature type="transmembrane region" description="Helical" evidence="8">
    <location>
        <begin position="83"/>
        <end position="103"/>
    </location>
</feature>
<evidence type="ECO:0000256" key="5">
    <source>
        <dbReference type="ARBA" id="ARBA00022989"/>
    </source>
</evidence>
<gene>
    <name evidence="10" type="ORF">HYPSUDRAFT_198317</name>
</gene>
<feature type="transmembrane region" description="Helical" evidence="8">
    <location>
        <begin position="503"/>
        <end position="521"/>
    </location>
</feature>
<dbReference type="OrthoDB" id="10062876at2759"/>
<protein>
    <recommendedName>
        <fullName evidence="9">Amino acid permease/ SLC12A domain-containing protein</fullName>
    </recommendedName>
</protein>
<evidence type="ECO:0000256" key="8">
    <source>
        <dbReference type="SAM" id="Phobius"/>
    </source>
</evidence>
<dbReference type="EMBL" id="KN817525">
    <property type="protein sequence ID" value="KJA27010.1"/>
    <property type="molecule type" value="Genomic_DNA"/>
</dbReference>
<feature type="region of interest" description="Disordered" evidence="7">
    <location>
        <begin position="1"/>
        <end position="34"/>
    </location>
</feature>
<feature type="transmembrane region" description="Helical" evidence="8">
    <location>
        <begin position="249"/>
        <end position="270"/>
    </location>
</feature>
<evidence type="ECO:0000256" key="6">
    <source>
        <dbReference type="ARBA" id="ARBA00023136"/>
    </source>
</evidence>
<proteinExistence type="predicted"/>
<evidence type="ECO:0000256" key="2">
    <source>
        <dbReference type="ARBA" id="ARBA00022448"/>
    </source>
</evidence>
<feature type="transmembrane region" description="Helical" evidence="8">
    <location>
        <begin position="387"/>
        <end position="408"/>
    </location>
</feature>
<keyword evidence="6 8" id="KW-0472">Membrane</keyword>
<evidence type="ECO:0000256" key="1">
    <source>
        <dbReference type="ARBA" id="ARBA00004141"/>
    </source>
</evidence>
<feature type="transmembrane region" description="Helical" evidence="8">
    <location>
        <begin position="428"/>
        <end position="448"/>
    </location>
</feature>
<name>A0A0D2Q5Z9_HYPSF</name>
<keyword evidence="5 8" id="KW-1133">Transmembrane helix</keyword>
<feature type="compositionally biased region" description="Basic and acidic residues" evidence="7">
    <location>
        <begin position="1"/>
        <end position="12"/>
    </location>
</feature>
<dbReference type="InterPro" id="IPR050524">
    <property type="entry name" value="APC_YAT"/>
</dbReference>
<dbReference type="STRING" id="945553.A0A0D2Q5Z9"/>
<sequence>MDSPDRLEERASNNDNDATSLPSERKDAGSTTEMVEEVELVQSTDRTKRTLKNRHIQLIGIGGTIGTSLFVQIGAAMTKGGPANLFIAFTLWCTVVLAVNNCLSEMVTWIPVSSPFVRFAEHFVDPALGFCTGINFFVFNAILIPFEMVAFNVVLHFWTDKIPVAAVICAILVIYTFLSIFAVSYYGESEFWLALGKVILIVGLIIFTFITMVGGNPLHDAYGFRNWNPSNVAGAPFAEYLYSGDLGRFLGFLACLIQATFTVAGPEYVAMTAGEAYLPRTTLPIAFNGTFFRLAAFFVLGSLCVGIVVPYNDPNLLHAISAAQPGAGSSPYVIAMARMGIPVLPHLVNALILTAVFSAGNSFVFCSSRTLYGLALEDKVPRVFARCTASGVPIYSVGATLTFALLAFLQVSNNSAVVLQWQAIWRRFVNLVTASALLNYAIIAFAYIRFYNALKAQGISRDTLPHKGFWQPFCGYYAFTATFVMAFVGGYTVFLPGHWDTTSFIFSYAIIGVLPILFLYWKIRYRSSWQKLETMTFFDKERQIVDQYEADIDS</sequence>
<keyword evidence="11" id="KW-1185">Reference proteome</keyword>
<reference evidence="11" key="1">
    <citation type="submission" date="2014-04" db="EMBL/GenBank/DDBJ databases">
        <title>Evolutionary Origins and Diversification of the Mycorrhizal Mutualists.</title>
        <authorList>
            <consortium name="DOE Joint Genome Institute"/>
            <consortium name="Mycorrhizal Genomics Consortium"/>
            <person name="Kohler A."/>
            <person name="Kuo A."/>
            <person name="Nagy L.G."/>
            <person name="Floudas D."/>
            <person name="Copeland A."/>
            <person name="Barry K.W."/>
            <person name="Cichocki N."/>
            <person name="Veneault-Fourrey C."/>
            <person name="LaButti K."/>
            <person name="Lindquist E.A."/>
            <person name="Lipzen A."/>
            <person name="Lundell T."/>
            <person name="Morin E."/>
            <person name="Murat C."/>
            <person name="Riley R."/>
            <person name="Ohm R."/>
            <person name="Sun H."/>
            <person name="Tunlid A."/>
            <person name="Henrissat B."/>
            <person name="Grigoriev I.V."/>
            <person name="Hibbett D.S."/>
            <person name="Martin F."/>
        </authorList>
    </citation>
    <scope>NUCLEOTIDE SEQUENCE [LARGE SCALE GENOMIC DNA]</scope>
    <source>
        <strain evidence="11">FD-334 SS-4</strain>
    </source>
</reference>
<dbReference type="Pfam" id="PF00324">
    <property type="entry name" value="AA_permease"/>
    <property type="match status" value="1"/>
</dbReference>
<dbReference type="FunFam" id="1.20.1740.10:FF:000006">
    <property type="entry name" value="General amino acid permease"/>
    <property type="match status" value="1"/>
</dbReference>
<dbReference type="Proteomes" id="UP000054270">
    <property type="component" value="Unassembled WGS sequence"/>
</dbReference>
<feature type="transmembrane region" description="Helical" evidence="8">
    <location>
        <begin position="291"/>
        <end position="311"/>
    </location>
</feature>
<feature type="transmembrane region" description="Helical" evidence="8">
    <location>
        <begin position="56"/>
        <end position="77"/>
    </location>
</feature>